<dbReference type="InterPro" id="IPR001173">
    <property type="entry name" value="Glyco_trans_2-like"/>
</dbReference>
<dbReference type="PANTHER" id="PTHR43179">
    <property type="entry name" value="RHAMNOSYLTRANSFERASE WBBL"/>
    <property type="match status" value="1"/>
</dbReference>
<dbReference type="PANTHER" id="PTHR43179:SF7">
    <property type="entry name" value="RHAMNOSYLTRANSFERASE WBBL"/>
    <property type="match status" value="1"/>
</dbReference>
<evidence type="ECO:0000259" key="5">
    <source>
        <dbReference type="Pfam" id="PF05050"/>
    </source>
</evidence>
<dbReference type="Gene3D" id="3.90.550.10">
    <property type="entry name" value="Spore Coat Polysaccharide Biosynthesis Protein SpsA, Chain A"/>
    <property type="match status" value="1"/>
</dbReference>
<dbReference type="GO" id="GO:0008168">
    <property type="term" value="F:methyltransferase activity"/>
    <property type="evidence" value="ECO:0007669"/>
    <property type="project" value="UniProtKB-KW"/>
</dbReference>
<feature type="domain" description="Methyltransferase FkbM" evidence="5">
    <location>
        <begin position="1585"/>
        <end position="1721"/>
    </location>
</feature>
<dbReference type="GO" id="GO:0032259">
    <property type="term" value="P:methylation"/>
    <property type="evidence" value="ECO:0007669"/>
    <property type="project" value="UniProtKB-KW"/>
</dbReference>
<feature type="region of interest" description="Disordered" evidence="2">
    <location>
        <begin position="1533"/>
        <end position="1552"/>
    </location>
</feature>
<reference evidence="6 7" key="1">
    <citation type="submission" date="2018-08" db="EMBL/GenBank/DDBJ databases">
        <title>Genomic Encyclopedia of Type Strains, Phase IV (KMG-IV): sequencing the most valuable type-strain genomes for metagenomic binning, comparative biology and taxonomic classification.</title>
        <authorList>
            <person name="Goeker M."/>
        </authorList>
    </citation>
    <scope>NUCLEOTIDE SEQUENCE [LARGE SCALE GENOMIC DNA]</scope>
    <source>
        <strain evidence="6 7">BW863</strain>
    </source>
</reference>
<feature type="domain" description="Polysaccharide pyruvyl transferase" evidence="4">
    <location>
        <begin position="66"/>
        <end position="202"/>
    </location>
</feature>
<dbReference type="InterPro" id="IPR007345">
    <property type="entry name" value="Polysacch_pyruvyl_Trfase"/>
</dbReference>
<feature type="domain" description="Glycosyltransferase 2-like" evidence="3">
    <location>
        <begin position="903"/>
        <end position="1072"/>
    </location>
</feature>
<evidence type="ECO:0000256" key="1">
    <source>
        <dbReference type="SAM" id="Coils"/>
    </source>
</evidence>
<dbReference type="NCBIfam" id="TIGR01444">
    <property type="entry name" value="fkbM_fam"/>
    <property type="match status" value="1"/>
</dbReference>
<evidence type="ECO:0000256" key="2">
    <source>
        <dbReference type="SAM" id="MobiDB-lite"/>
    </source>
</evidence>
<dbReference type="CDD" id="cd04186">
    <property type="entry name" value="GT_2_like_c"/>
    <property type="match status" value="1"/>
</dbReference>
<dbReference type="Pfam" id="PF00535">
    <property type="entry name" value="Glycos_transf_2"/>
    <property type="match status" value="1"/>
</dbReference>
<dbReference type="Gene3D" id="3.40.50.2000">
    <property type="entry name" value="Glycogen Phosphorylase B"/>
    <property type="match status" value="1"/>
</dbReference>
<dbReference type="SUPFAM" id="SSF53448">
    <property type="entry name" value="Nucleotide-diphospho-sugar transferases"/>
    <property type="match status" value="1"/>
</dbReference>
<dbReference type="SUPFAM" id="SSF53335">
    <property type="entry name" value="S-adenosyl-L-methionine-dependent methyltransferases"/>
    <property type="match status" value="1"/>
</dbReference>
<keyword evidence="6" id="KW-0489">Methyltransferase</keyword>
<accession>A0A3D9ZCQ3</accession>
<keyword evidence="6" id="KW-0808">Transferase</keyword>
<organism evidence="6 7">
    <name type="scientific">Methylovirgula ligni</name>
    <dbReference type="NCBI Taxonomy" id="569860"/>
    <lineage>
        <taxon>Bacteria</taxon>
        <taxon>Pseudomonadati</taxon>
        <taxon>Pseudomonadota</taxon>
        <taxon>Alphaproteobacteria</taxon>
        <taxon>Hyphomicrobiales</taxon>
        <taxon>Beijerinckiaceae</taxon>
        <taxon>Methylovirgula</taxon>
    </lineage>
</organism>
<dbReference type="InterPro" id="IPR029063">
    <property type="entry name" value="SAM-dependent_MTases_sf"/>
</dbReference>
<dbReference type="Pfam" id="PF05050">
    <property type="entry name" value="Methyltransf_21"/>
    <property type="match status" value="1"/>
</dbReference>
<dbReference type="Proteomes" id="UP000256900">
    <property type="component" value="Unassembled WGS sequence"/>
</dbReference>
<dbReference type="SUPFAM" id="SSF53756">
    <property type="entry name" value="UDP-Glycosyltransferase/glycogen phosphorylase"/>
    <property type="match status" value="1"/>
</dbReference>
<comment type="caution">
    <text evidence="6">The sequence shown here is derived from an EMBL/GenBank/DDBJ whole genome shotgun (WGS) entry which is preliminary data.</text>
</comment>
<dbReference type="CDD" id="cd03801">
    <property type="entry name" value="GT4_PimA-like"/>
    <property type="match status" value="1"/>
</dbReference>
<dbReference type="InterPro" id="IPR029044">
    <property type="entry name" value="Nucleotide-diphossugar_trans"/>
</dbReference>
<evidence type="ECO:0000313" key="7">
    <source>
        <dbReference type="Proteomes" id="UP000256900"/>
    </source>
</evidence>
<sequence length="1800" mass="201431">MDELVFWLKGEAEQNFGDALSLYLSERLFLRTLRRAVRVRIIGSCLHDDFVPEDYPRGRPAPDTREPLIVWGGGIRERGGLSPEKQKRVEILSVRGPLSVSELALGAEIPIGDPALFLPALYQPRQRRKFTGKSVCVPHFHDRRPDDFLLAQSGADLVLRPNIGSHESDIEAFIDAIASADFVLSASLHGAIVAAAYKRPFAFWDSGAAIDLPAKWEDFAASVGISAAFASDLAAGLTQYQLNIAPVISLPGLWDCFSRAPYLLRPDAILKLLQYELGPAVDSALAADIAARIAVFEAQLPRFKAIAAESAEAVADLSDEMRVDQKDEDGQREILLAKLNERERRIVELEGGALQIEQIRAFERQRFDEGLRERERRVSELKGSSLQIEQIYASACQRFDEGLREHRRGVETLMEELRQLLAERDRERRQFEEASSQRGRYVAALEQGLESARKQAAELQQSLDALLAAQAKRRSAWRETAGKLRRPWQRYRVRRQIEAVRDSGIFDPAYYLAHNPDISGDPVEHYVLRGAREGRDPHFFFNTEYYLSQLSAPEKIENALLHFLSQSKWECANPHPLFDCGYYRHRYLQGRREINPLVDFIRHGRAANRIPFGLFDADYYLRTNPQVAASGLDPFLHYVTQGSRARLRAHPLFDVDYYLGANPDVAAAGVDPFLHYILEGGRERRNPHPLFDTGYYLDTNADVAASGMNPLIHYVAYGARERRNPHPLFDAKYYLDQLPDAGTIENPLLHFLSAPNGEDADPHPLFDDAFYRRTYSRGRTDGINSLLHYVTQGARAGHAPNAVFDARGYAFEHPDVDVYGGNALVHYVRCGQARKFAVHPLFEADWYLTKYPDVVATGLDPYAHYVRRGLSEGRLGSRALGDDPDIRAPFPLPSHKDTARVAIVVPAYKSYFDTYRCLTSISRLSGSDVAYRLVVVDDCPERPVGPLLTDHPGVEIVANAENLGFLRTCNRAAEITDEEFILFLNNDTIVTRGWLKSLVDLADRVPRSGMIGGKLLNYDGSVQEAGGTIFRNGWGYPYGRGLDAGLPELNFVREVDCVIGASMLVRRTAFEEVGGFDPRYAPAFYEEFDLAFALQDKGYRVLYQPASEVYHLGSASYGIEVRDRQSAINHGRFVEKWAQRLLTQAEGESDIFRARAHPAEHGTILIIDDVVPEYDKHAGALTTTQYMRLLAGSGFKVIYWPHALEATQPYTRELQQAGVEVIYGEVSFSAWLDRAGRFIDFVWVARPDVAPHYIKHIRKKTHARLLYYTHDLHYLREQRRYEIEGDAWALSESKRLKPIEIKIFKSVDCVTTPSAEEAEIIAALAPGAEVRVLPPYFYKSAAKPPAEAAPLPLRKEIIFVGGYGHVPNVDAAKVLVEEVMPLVWAQVPEARVMLIGSRPPPEVQQLARDRVEVIGFVPQLEPYYARARMSVSPLRYGAGVKGKIVSSLEQGVPVVTTPIGSEGIGLKPGVEVLVGTTPAEIAAHVVRLYKDDALLLSLAEAGRRVIDTRFNEAKAREAFLAALHVKTADVSSQPVEKLSDRDSQRPLSDDEAGRLFDLQDRDGVFETLIEACYSHVLKAGDSAVDGGAHVGMHTLPMARLVGETGEVFAFEPIRPLADCIASAAAEMPQVKVRVEALADVEGETSFHLMSDEPWLSSIARRFVGADKAVEVIEVPRFRLDTLAEKPIRFIKLDLESGDYHALLGATELLLRQKPVIALECGRADAAAVAGYSEDEFFGLFEQLEYHLYDLLGRPFTRDDFVRPYTDRLVPHYLIAVPGDVEHLMDRLREDARAALEKSQP</sequence>
<dbReference type="RefSeq" id="WP_115835041.1">
    <property type="nucleotide sequence ID" value="NZ_CP025086.1"/>
</dbReference>
<gene>
    <name evidence="6" type="ORF">DES32_0465</name>
</gene>
<keyword evidence="7" id="KW-1185">Reference proteome</keyword>
<keyword evidence="1" id="KW-0175">Coiled coil</keyword>
<dbReference type="EMBL" id="QUMO01000001">
    <property type="protein sequence ID" value="REF89246.1"/>
    <property type="molecule type" value="Genomic_DNA"/>
</dbReference>
<dbReference type="OrthoDB" id="9771846at2"/>
<dbReference type="Gene3D" id="3.40.50.150">
    <property type="entry name" value="Vaccinia Virus protein VP39"/>
    <property type="match status" value="1"/>
</dbReference>
<dbReference type="InterPro" id="IPR006342">
    <property type="entry name" value="FkbM_mtfrase"/>
</dbReference>
<dbReference type="Pfam" id="PF13692">
    <property type="entry name" value="Glyco_trans_1_4"/>
    <property type="match status" value="1"/>
</dbReference>
<dbReference type="Pfam" id="PF04230">
    <property type="entry name" value="PS_pyruv_trans"/>
    <property type="match status" value="1"/>
</dbReference>
<evidence type="ECO:0000259" key="3">
    <source>
        <dbReference type="Pfam" id="PF00535"/>
    </source>
</evidence>
<protein>
    <submittedName>
        <fullName evidence="6">FkbM family methyltransferase</fullName>
    </submittedName>
</protein>
<evidence type="ECO:0000313" key="6">
    <source>
        <dbReference type="EMBL" id="REF89246.1"/>
    </source>
</evidence>
<feature type="coiled-coil region" evidence="1">
    <location>
        <begin position="403"/>
        <end position="469"/>
    </location>
</feature>
<proteinExistence type="predicted"/>
<feature type="compositionally biased region" description="Basic and acidic residues" evidence="2">
    <location>
        <begin position="1537"/>
        <end position="1552"/>
    </location>
</feature>
<name>A0A3D9ZCQ3_9HYPH</name>
<evidence type="ECO:0000259" key="4">
    <source>
        <dbReference type="Pfam" id="PF04230"/>
    </source>
</evidence>